<gene>
    <name evidence="1" type="ORF">C0Z19_13160</name>
</gene>
<comment type="caution">
    <text evidence="1">The sequence shown here is derived from an EMBL/GenBank/DDBJ whole genome shotgun (WGS) entry which is preliminary data.</text>
</comment>
<evidence type="ECO:0000313" key="1">
    <source>
        <dbReference type="EMBL" id="PMS24747.1"/>
    </source>
</evidence>
<organism evidence="1 2">
    <name type="scientific">Trinickia soli</name>
    <dbReference type="NCBI Taxonomy" id="380675"/>
    <lineage>
        <taxon>Bacteria</taxon>
        <taxon>Pseudomonadati</taxon>
        <taxon>Pseudomonadota</taxon>
        <taxon>Betaproteobacteria</taxon>
        <taxon>Burkholderiales</taxon>
        <taxon>Burkholderiaceae</taxon>
        <taxon>Trinickia</taxon>
    </lineage>
</organism>
<dbReference type="EMBL" id="PNYB01000009">
    <property type="protein sequence ID" value="PMS24747.1"/>
    <property type="molecule type" value="Genomic_DNA"/>
</dbReference>
<proteinExistence type="predicted"/>
<accession>A0A2N7W5S0</accession>
<evidence type="ECO:0000313" key="2">
    <source>
        <dbReference type="Proteomes" id="UP000235347"/>
    </source>
</evidence>
<reference evidence="1 2" key="1">
    <citation type="submission" date="2018-01" db="EMBL/GenBank/DDBJ databases">
        <title>Whole genome analyses suggest that Burkholderia sensu lato contains two further novel genera in the rhizoxinica-symbiotica group Mycetohabitans gen. nov., and Trinickia gen. nov.: implications for the evolution of diazotrophy and nodulation in the Burkholderiaceae.</title>
        <authorList>
            <person name="Estrada-de los Santos P."/>
            <person name="Palmer M."/>
            <person name="Chavez-Ramirez B."/>
            <person name="Beukes C."/>
            <person name="Steenkamp E.T."/>
            <person name="Hirsch A.M."/>
            <person name="Manyaka P."/>
            <person name="Maluk M."/>
            <person name="Lafos M."/>
            <person name="Crook M."/>
            <person name="Gross E."/>
            <person name="Simon M.F."/>
            <person name="Bueno dos Reis Junior F."/>
            <person name="Poole P.S."/>
            <person name="Venter S.N."/>
            <person name="James E.K."/>
        </authorList>
    </citation>
    <scope>NUCLEOTIDE SEQUENCE [LARGE SCALE GENOMIC DNA]</scope>
    <source>
        <strain evidence="1 2">GP25-8</strain>
    </source>
</reference>
<dbReference type="AlphaFoldDB" id="A0A2N7W5S0"/>
<name>A0A2N7W5S0_9BURK</name>
<sequence>MQNVEFGRRTGGNEPLGVNDAARAARYTVEVRDSAARVRMKAWIAAALVAWLCVGCAQRGTPTPRTDGNGITMYGTLDEGITFRK</sequence>
<protein>
    <submittedName>
        <fullName evidence="1">Uncharacterized protein</fullName>
    </submittedName>
</protein>
<dbReference type="Proteomes" id="UP000235347">
    <property type="component" value="Unassembled WGS sequence"/>
</dbReference>
<keyword evidence="2" id="KW-1185">Reference proteome</keyword>